<dbReference type="SUPFAM" id="SSF53822">
    <property type="entry name" value="Periplasmic binding protein-like I"/>
    <property type="match status" value="1"/>
</dbReference>
<evidence type="ECO:0000259" key="4">
    <source>
        <dbReference type="PROSITE" id="PS50932"/>
    </source>
</evidence>
<reference evidence="5" key="1">
    <citation type="submission" date="2020-06" db="EMBL/GenBank/DDBJ databases">
        <title>Insight into the genomes of haloalkaliphilic bacilli from Kenyan soda lakes.</title>
        <authorList>
            <person name="Mwirichia R."/>
            <person name="Villamizar G.C."/>
            <person name="Poehlein A."/>
            <person name="Mugweru J."/>
            <person name="Kipnyargis A."/>
            <person name="Kiplimo D."/>
            <person name="Orwa P."/>
            <person name="Daniel R."/>
        </authorList>
    </citation>
    <scope>NUCLEOTIDE SEQUENCE</scope>
    <source>
        <strain evidence="5">B1096_S55</strain>
    </source>
</reference>
<organism evidence="5 6">
    <name type="scientific">Salipaludibacillus agaradhaerens</name>
    <name type="common">Bacillus agaradhaerens</name>
    <dbReference type="NCBI Taxonomy" id="76935"/>
    <lineage>
        <taxon>Bacteria</taxon>
        <taxon>Bacillati</taxon>
        <taxon>Bacillota</taxon>
        <taxon>Bacilli</taxon>
        <taxon>Bacillales</taxon>
        <taxon>Bacillaceae</taxon>
    </lineage>
</organism>
<dbReference type="CDD" id="cd01392">
    <property type="entry name" value="HTH_LacI"/>
    <property type="match status" value="1"/>
</dbReference>
<evidence type="ECO:0000256" key="2">
    <source>
        <dbReference type="ARBA" id="ARBA00023125"/>
    </source>
</evidence>
<proteinExistence type="predicted"/>
<dbReference type="PRINTS" id="PR00036">
    <property type="entry name" value="HTHLACI"/>
</dbReference>
<evidence type="ECO:0000256" key="1">
    <source>
        <dbReference type="ARBA" id="ARBA00023015"/>
    </source>
</evidence>
<dbReference type="EMBL" id="JABXYM010000001">
    <property type="protein sequence ID" value="MCR6095029.1"/>
    <property type="molecule type" value="Genomic_DNA"/>
</dbReference>
<dbReference type="Pfam" id="PF13377">
    <property type="entry name" value="Peripla_BP_3"/>
    <property type="match status" value="1"/>
</dbReference>
<dbReference type="AlphaFoldDB" id="A0A9Q4FXT2"/>
<dbReference type="CDD" id="cd01544">
    <property type="entry name" value="PBP1_GalR"/>
    <property type="match status" value="1"/>
</dbReference>
<dbReference type="InterPro" id="IPR046335">
    <property type="entry name" value="LacI/GalR-like_sensor"/>
</dbReference>
<dbReference type="SUPFAM" id="SSF47413">
    <property type="entry name" value="lambda repressor-like DNA-binding domains"/>
    <property type="match status" value="1"/>
</dbReference>
<comment type="caution">
    <text evidence="5">The sequence shown here is derived from an EMBL/GenBank/DDBJ whole genome shotgun (WGS) entry which is preliminary data.</text>
</comment>
<dbReference type="Gene3D" id="3.40.50.2300">
    <property type="match status" value="2"/>
</dbReference>
<keyword evidence="2 5" id="KW-0238">DNA-binding</keyword>
<evidence type="ECO:0000256" key="3">
    <source>
        <dbReference type="ARBA" id="ARBA00023163"/>
    </source>
</evidence>
<protein>
    <submittedName>
        <fullName evidence="5">LacI family DNA-binding transcriptional regulator</fullName>
    </submittedName>
</protein>
<dbReference type="PROSITE" id="PS50932">
    <property type="entry name" value="HTH_LACI_2"/>
    <property type="match status" value="1"/>
</dbReference>
<dbReference type="Gene3D" id="1.10.260.40">
    <property type="entry name" value="lambda repressor-like DNA-binding domains"/>
    <property type="match status" value="1"/>
</dbReference>
<name>A0A9Q4FXT2_SALAG</name>
<dbReference type="PANTHER" id="PTHR30146:SF149">
    <property type="entry name" value="HTH-TYPE TRANSCRIPTIONAL REGULATOR EBGR"/>
    <property type="match status" value="1"/>
</dbReference>
<dbReference type="Pfam" id="PF00356">
    <property type="entry name" value="LacI"/>
    <property type="match status" value="1"/>
</dbReference>
<dbReference type="PROSITE" id="PS00356">
    <property type="entry name" value="HTH_LACI_1"/>
    <property type="match status" value="1"/>
</dbReference>
<dbReference type="PANTHER" id="PTHR30146">
    <property type="entry name" value="LACI-RELATED TRANSCRIPTIONAL REPRESSOR"/>
    <property type="match status" value="1"/>
</dbReference>
<gene>
    <name evidence="5" type="ORF">HXA33_00515</name>
</gene>
<dbReference type="InterPro" id="IPR010982">
    <property type="entry name" value="Lambda_DNA-bd_dom_sf"/>
</dbReference>
<dbReference type="InterPro" id="IPR028082">
    <property type="entry name" value="Peripla_BP_I"/>
</dbReference>
<dbReference type="RefSeq" id="WP_257819674.1">
    <property type="nucleotide sequence ID" value="NZ_JABXYM010000001.1"/>
</dbReference>
<feature type="domain" description="HTH lacI-type" evidence="4">
    <location>
        <begin position="2"/>
        <end position="58"/>
    </location>
</feature>
<keyword evidence="3" id="KW-0804">Transcription</keyword>
<dbReference type="InterPro" id="IPR000843">
    <property type="entry name" value="HTH_LacI"/>
</dbReference>
<keyword evidence="1" id="KW-0805">Transcription regulation</keyword>
<dbReference type="GO" id="GO:0000976">
    <property type="term" value="F:transcription cis-regulatory region binding"/>
    <property type="evidence" value="ECO:0007669"/>
    <property type="project" value="TreeGrafter"/>
</dbReference>
<keyword evidence="6" id="KW-1185">Reference proteome</keyword>
<evidence type="ECO:0000313" key="5">
    <source>
        <dbReference type="EMBL" id="MCR6095029.1"/>
    </source>
</evidence>
<dbReference type="Proteomes" id="UP001057753">
    <property type="component" value="Unassembled WGS sequence"/>
</dbReference>
<sequence length="344" mass="38852">MVTIKDIAKHADVSIATVSRVLNNDKNLSVAQETRERIMSIASELNYTPVRQRQQKKNKKTPVNEVEIGIVMWCSEEYEWEDTYFLSIRRGIENECNKRGISVNKIVHLGNASNMQIGNIDGLIVVGETDEETEVKMREKINKNMVFVNDSPDSEIFDSVVLDYEQATQKALAHLLALGHTEIGFIGGNGNKNATDKKQKEDPRKIYYQKILKEKNLYNPDSIYEVCDYFMSNGYEAMKKALKHQKLPTAFFIASDAMAIGAIRALHEVDIQVPGDISLVSFNDIDMAGFVQPSLTTIKIYTEEMGKMAVKLLLDRLAGREVPMKVVVPSNLVIRESSAEKREK</sequence>
<dbReference type="GO" id="GO:0003700">
    <property type="term" value="F:DNA-binding transcription factor activity"/>
    <property type="evidence" value="ECO:0007669"/>
    <property type="project" value="TreeGrafter"/>
</dbReference>
<dbReference type="SMART" id="SM00354">
    <property type="entry name" value="HTH_LACI"/>
    <property type="match status" value="1"/>
</dbReference>
<evidence type="ECO:0000313" key="6">
    <source>
        <dbReference type="Proteomes" id="UP001057753"/>
    </source>
</evidence>
<accession>A0A9Q4FXT2</accession>